<evidence type="ECO:0000256" key="1">
    <source>
        <dbReference type="PROSITE-ProRule" id="PRU00047"/>
    </source>
</evidence>
<feature type="compositionally biased region" description="Polar residues" evidence="2">
    <location>
        <begin position="356"/>
        <end position="368"/>
    </location>
</feature>
<dbReference type="PROSITE" id="PS50878">
    <property type="entry name" value="RT_POL"/>
    <property type="match status" value="1"/>
</dbReference>
<reference evidence="5 6" key="1">
    <citation type="journal article" date="2022" name="Allergy">
        <title>Genome assembly and annotation of Periplaneta americana reveal a comprehensive cockroach allergen profile.</title>
        <authorList>
            <person name="Wang L."/>
            <person name="Xiong Q."/>
            <person name="Saelim N."/>
            <person name="Wang L."/>
            <person name="Nong W."/>
            <person name="Wan A.T."/>
            <person name="Shi M."/>
            <person name="Liu X."/>
            <person name="Cao Q."/>
            <person name="Hui J.H.L."/>
            <person name="Sookrung N."/>
            <person name="Leung T.F."/>
            <person name="Tungtrongchitr A."/>
            <person name="Tsui S.K.W."/>
        </authorList>
    </citation>
    <scope>NUCLEOTIDE SEQUENCE [LARGE SCALE GENOMIC DNA]</scope>
    <source>
        <strain evidence="5">PWHHKU_190912</strain>
    </source>
</reference>
<organism evidence="5 6">
    <name type="scientific">Periplaneta americana</name>
    <name type="common">American cockroach</name>
    <name type="synonym">Blatta americana</name>
    <dbReference type="NCBI Taxonomy" id="6978"/>
    <lineage>
        <taxon>Eukaryota</taxon>
        <taxon>Metazoa</taxon>
        <taxon>Ecdysozoa</taxon>
        <taxon>Arthropoda</taxon>
        <taxon>Hexapoda</taxon>
        <taxon>Insecta</taxon>
        <taxon>Pterygota</taxon>
        <taxon>Neoptera</taxon>
        <taxon>Polyneoptera</taxon>
        <taxon>Dictyoptera</taxon>
        <taxon>Blattodea</taxon>
        <taxon>Blattoidea</taxon>
        <taxon>Blattidae</taxon>
        <taxon>Blattinae</taxon>
        <taxon>Periplaneta</taxon>
    </lineage>
</organism>
<evidence type="ECO:0008006" key="7">
    <source>
        <dbReference type="Google" id="ProtNLM"/>
    </source>
</evidence>
<dbReference type="EMBL" id="JAJSOF020000015">
    <property type="protein sequence ID" value="KAJ4440871.1"/>
    <property type="molecule type" value="Genomic_DNA"/>
</dbReference>
<dbReference type="CDD" id="cd01650">
    <property type="entry name" value="RT_nLTR_like"/>
    <property type="match status" value="1"/>
</dbReference>
<feature type="domain" description="Reverse transcriptase" evidence="4">
    <location>
        <begin position="718"/>
        <end position="984"/>
    </location>
</feature>
<dbReference type="InterPro" id="IPR000477">
    <property type="entry name" value="RT_dom"/>
</dbReference>
<feature type="region of interest" description="Disordered" evidence="2">
    <location>
        <begin position="307"/>
        <end position="407"/>
    </location>
</feature>
<keyword evidence="1" id="KW-0863">Zinc-finger</keyword>
<dbReference type="Proteomes" id="UP001148838">
    <property type="component" value="Unassembled WGS sequence"/>
</dbReference>
<protein>
    <recommendedName>
        <fullName evidence="7">Reverse transcriptase domain-containing protein</fullName>
    </recommendedName>
</protein>
<name>A0ABQ8T484_PERAM</name>
<dbReference type="PROSITE" id="PS50158">
    <property type="entry name" value="ZF_CCHC"/>
    <property type="match status" value="1"/>
</dbReference>
<feature type="compositionally biased region" description="Basic and acidic residues" evidence="2">
    <location>
        <begin position="381"/>
        <end position="404"/>
    </location>
</feature>
<evidence type="ECO:0000256" key="2">
    <source>
        <dbReference type="SAM" id="MobiDB-lite"/>
    </source>
</evidence>
<dbReference type="PANTHER" id="PTHR31635:SF196">
    <property type="entry name" value="REVERSE TRANSCRIPTASE DOMAIN-CONTAINING PROTEIN-RELATED"/>
    <property type="match status" value="1"/>
</dbReference>
<dbReference type="InterPro" id="IPR043502">
    <property type="entry name" value="DNA/RNA_pol_sf"/>
</dbReference>
<feature type="region of interest" description="Disordered" evidence="2">
    <location>
        <begin position="215"/>
        <end position="259"/>
    </location>
</feature>
<feature type="compositionally biased region" description="Basic and acidic residues" evidence="2">
    <location>
        <begin position="217"/>
        <end position="232"/>
    </location>
</feature>
<sequence>MSTIRRLNTIKVQFDSSATRPMAMDVHLWIQQTLKLNTEQVEMLQLNTQEKSLYIKVISPTIYEKLIHKHEGTTDFKYNNGEQTQVKVSKADVPSVTVRVFNLPPEVPSSLIQTVLNTYGVVHSVRQEQWSTAYPFPVNNGVRAVKMEIKKHIPGSIAIAGYNAHITYVGQPILCYVCHEPNHKKEDCPQRKTTFNVNVKPRQLLLSDIVSGTVVQQREEQTTERPTQRDAPVEEETDTASETEATKTVTTEDEQNIMDTTEYTANDAADRAQDMEQLAVIADDVEITNISSGIKTPLHLGESTLDLEENKIGQPTETTETPSKKLKPMAQNEFTRDPRLRSREDGAASGSSSSEKNTSTTYPSNKVKNSPRPHPYAIYGRTKDGSKKDGPDGKSLPKEDKNEVNTENFDFIGPQYDYVVNTGDENRGTAVIYRCGLTVDAIEKHPSGRVIAMKINNIQTDITLPIYGKGSWKLNNTLLHIPEISEQFSQHFEKLKSKANKSKLNIMQKWVNIIKPGIKTYFQQAGIIRAEANRDTLNFYYQLLNELYAVQQAGGNKWQEILNSKSTICALQQKFMDGVKIRARTPTVSEDERCALYHLVKEKRNARTKYISHLQTTEGTPLTSNSDCIKEIETFFRALYSASPTSATETDTLLKHVNRHLNLQQQHDLQLPITEEEILRAIETAPKNSAPGPDGLTYQLYKMQWNLIKDTLVDLFNYIFDRGIVVEGFSDGIVILLPKVTNPRTVSEYRPITLLNTDYKLFMKILACRVKTTFRDIIEIGQTCSVPDKSIIHNLATIRDSILYYEEFPDEKAALLSIDFNKAFDRMNHLYLQRVMKHFCIPEKFVNAISSLYGSAYSKIQVNGFFTKRIPIASSVRQGCPLSMCLFAIGIEPLIRMSHNTLQAGRATCNMFTIRAYADDVVILLRDEDECTKLPQILHTYSMASCAQINVQKSSLVPLGNWAATHTVNHIPIKRKAKILGLTVCASFKEMVDINWSITSARTRATMFQHIHRNLNLLERIWHINVFCLSKLWYLAQILPLSSKYSTVLDRAISFYVWKGYFYKLPKTQLHLPITKGGLQLTAIKEKSQALLTRNILRAKHDESDPMDNKFWQDHIPLLCSKTTTLPHSLKMIWEIIESYPPTTVTNEKNQNTKTIYTYLMKKAVQTPRIVEKLPNQKWGNIWRNLHMANIPTAWKTTVYCYLNQIIPTEEKRHRHNLTDSPACKKCGWLDTLKHRVTNCGAAKTIWEGAKALLVKVWPDSQLHDWFQTLLVLDPPTKQNKFVTVWLASGFLHYQLTKSLHKMEEFLHMLKEEAAKLEMKDDKSSQILKELKLLQLNSSLNLV</sequence>
<dbReference type="PANTHER" id="PTHR31635">
    <property type="entry name" value="REVERSE TRANSCRIPTASE DOMAIN-CONTAINING PROTEIN-RELATED"/>
    <property type="match status" value="1"/>
</dbReference>
<dbReference type="InterPro" id="IPR001878">
    <property type="entry name" value="Znf_CCHC"/>
</dbReference>
<keyword evidence="6" id="KW-1185">Reference proteome</keyword>
<dbReference type="SUPFAM" id="SSF56672">
    <property type="entry name" value="DNA/RNA polymerases"/>
    <property type="match status" value="1"/>
</dbReference>
<accession>A0ABQ8T484</accession>
<feature type="domain" description="CCHC-type" evidence="3">
    <location>
        <begin position="175"/>
        <end position="190"/>
    </location>
</feature>
<dbReference type="Pfam" id="PF00078">
    <property type="entry name" value="RVT_1"/>
    <property type="match status" value="1"/>
</dbReference>
<evidence type="ECO:0000313" key="6">
    <source>
        <dbReference type="Proteomes" id="UP001148838"/>
    </source>
</evidence>
<comment type="caution">
    <text evidence="5">The sequence shown here is derived from an EMBL/GenBank/DDBJ whole genome shotgun (WGS) entry which is preliminary data.</text>
</comment>
<evidence type="ECO:0000259" key="4">
    <source>
        <dbReference type="PROSITE" id="PS50878"/>
    </source>
</evidence>
<keyword evidence="1" id="KW-0862">Zinc</keyword>
<gene>
    <name evidence="5" type="ORF">ANN_10718</name>
</gene>
<proteinExistence type="predicted"/>
<evidence type="ECO:0000313" key="5">
    <source>
        <dbReference type="EMBL" id="KAJ4440871.1"/>
    </source>
</evidence>
<keyword evidence="1" id="KW-0479">Metal-binding</keyword>
<feature type="compositionally biased region" description="Basic and acidic residues" evidence="2">
    <location>
        <begin position="334"/>
        <end position="346"/>
    </location>
</feature>
<evidence type="ECO:0000259" key="3">
    <source>
        <dbReference type="PROSITE" id="PS50158"/>
    </source>
</evidence>